<evidence type="ECO:0000313" key="1">
    <source>
        <dbReference type="EMBL" id="TDO32401.1"/>
    </source>
</evidence>
<evidence type="ECO:0008006" key="3">
    <source>
        <dbReference type="Google" id="ProtNLM"/>
    </source>
</evidence>
<comment type="caution">
    <text evidence="1">The sequence shown here is derived from an EMBL/GenBank/DDBJ whole genome shotgun (WGS) entry which is preliminary data.</text>
</comment>
<evidence type="ECO:0000313" key="2">
    <source>
        <dbReference type="Proteomes" id="UP000294901"/>
    </source>
</evidence>
<keyword evidence="2" id="KW-1185">Reference proteome</keyword>
<dbReference type="RefSeq" id="WP_133878377.1">
    <property type="nucleotide sequence ID" value="NZ_BOMD01000035.1"/>
</dbReference>
<reference evidence="1 2" key="1">
    <citation type="submission" date="2019-03" db="EMBL/GenBank/DDBJ databases">
        <title>Sequencing the genomes of 1000 actinobacteria strains.</title>
        <authorList>
            <person name="Klenk H.-P."/>
        </authorList>
    </citation>
    <scope>NUCLEOTIDE SEQUENCE [LARGE SCALE GENOMIC DNA]</scope>
    <source>
        <strain evidence="1 2">DSM 43805</strain>
    </source>
</reference>
<dbReference type="AlphaFoldDB" id="A0A4R6JBU9"/>
<sequence length="298" mass="33561">MVEQWLLEGDPAVRWRVLRDLSGAPDEVVRAERARVATDGWGARLLALQHDNGGWGEGNYSPKWTSTTYTLLRLIWLGLLPGHPAALKACERLWEWQSRWRAPETCVVSILVRVTSDSGYPAGRLDEMVAHLLDRQQDDGGWNCRSKTGTDVHGSFHTSILALEALSAYAARGGPIDMSAAAHRGRDFFLNHRLYQSHRTGAVAIPASTKFPAFPEWHFDVLRGLEYFRAAGVKDDRLVDAVRTVRNRRRPDGRWSTYSPYAGKQFFAIEPPGPSRWNTARALTVLKWWDEAEAPSQS</sequence>
<protein>
    <recommendedName>
        <fullName evidence="3">Prenyltransferase/squalene oxidase-like repeat protein</fullName>
    </recommendedName>
</protein>
<dbReference type="SUPFAM" id="SSF48239">
    <property type="entry name" value="Terpenoid cyclases/Protein prenyltransferases"/>
    <property type="match status" value="1"/>
</dbReference>
<name>A0A4R6JBU9_9ACTN</name>
<dbReference type="InterPro" id="IPR008930">
    <property type="entry name" value="Terpenoid_cyclase/PrenylTrfase"/>
</dbReference>
<dbReference type="Proteomes" id="UP000294901">
    <property type="component" value="Unassembled WGS sequence"/>
</dbReference>
<dbReference type="OrthoDB" id="370326at2"/>
<dbReference type="EMBL" id="SNWR01000002">
    <property type="protein sequence ID" value="TDO32401.1"/>
    <property type="molecule type" value="Genomic_DNA"/>
</dbReference>
<accession>A0A4R6JBU9</accession>
<gene>
    <name evidence="1" type="ORF">C8E87_7858</name>
</gene>
<dbReference type="Gene3D" id="1.50.10.20">
    <property type="match status" value="1"/>
</dbReference>
<organism evidence="1 2">
    <name type="scientific">Paractinoplanes brasiliensis</name>
    <dbReference type="NCBI Taxonomy" id="52695"/>
    <lineage>
        <taxon>Bacteria</taxon>
        <taxon>Bacillati</taxon>
        <taxon>Actinomycetota</taxon>
        <taxon>Actinomycetes</taxon>
        <taxon>Micromonosporales</taxon>
        <taxon>Micromonosporaceae</taxon>
        <taxon>Paractinoplanes</taxon>
    </lineage>
</organism>
<proteinExistence type="predicted"/>